<dbReference type="PROSITE" id="PS51077">
    <property type="entry name" value="HTH_ICLR"/>
    <property type="match status" value="1"/>
</dbReference>
<dbReference type="InterPro" id="IPR005471">
    <property type="entry name" value="Tscrpt_reg_IclR_N"/>
</dbReference>
<dbReference type="GO" id="GO:0003677">
    <property type="term" value="F:DNA binding"/>
    <property type="evidence" value="ECO:0007669"/>
    <property type="project" value="InterPro"/>
</dbReference>
<evidence type="ECO:0000313" key="3">
    <source>
        <dbReference type="Proteomes" id="UP000264541"/>
    </source>
</evidence>
<dbReference type="OrthoDB" id="6687062at2"/>
<dbReference type="InterPro" id="IPR036388">
    <property type="entry name" value="WH-like_DNA-bd_sf"/>
</dbReference>
<dbReference type="RefSeq" id="WP_117325776.1">
    <property type="nucleotide sequence ID" value="NZ_QVTE01000015.1"/>
</dbReference>
<dbReference type="InterPro" id="IPR050707">
    <property type="entry name" value="HTH_MetabolicPath_Reg"/>
</dbReference>
<dbReference type="SUPFAM" id="SSF46785">
    <property type="entry name" value="Winged helix' DNA-binding domain"/>
    <property type="match status" value="1"/>
</dbReference>
<dbReference type="Pfam" id="PF09339">
    <property type="entry name" value="HTH_IclR"/>
    <property type="match status" value="1"/>
</dbReference>
<dbReference type="SMART" id="SM00346">
    <property type="entry name" value="HTH_ICLR"/>
    <property type="match status" value="1"/>
</dbReference>
<dbReference type="GO" id="GO:0003700">
    <property type="term" value="F:DNA-binding transcription factor activity"/>
    <property type="evidence" value="ECO:0007669"/>
    <property type="project" value="TreeGrafter"/>
</dbReference>
<name>A0A372LRV5_9BACI</name>
<reference evidence="2 3" key="1">
    <citation type="submission" date="2018-08" db="EMBL/GenBank/DDBJ databases">
        <title>Bacillus chawlae sp. nov., Bacillus glennii sp. nov., and Bacillus saganii sp. nov. Isolated from the Vehicle Assembly Building at Kennedy Space Center where the Viking Spacecraft were Assembled.</title>
        <authorList>
            <person name="Seuylemezian A."/>
            <person name="Vaishampayan P."/>
        </authorList>
    </citation>
    <scope>NUCLEOTIDE SEQUENCE [LARGE SCALE GENOMIC DNA]</scope>
    <source>
        <strain evidence="2 3">V47-23a</strain>
    </source>
</reference>
<dbReference type="GO" id="GO:0045892">
    <property type="term" value="P:negative regulation of DNA-templated transcription"/>
    <property type="evidence" value="ECO:0007669"/>
    <property type="project" value="TreeGrafter"/>
</dbReference>
<organism evidence="2 3">
    <name type="scientific">Peribacillus saganii</name>
    <dbReference type="NCBI Taxonomy" id="2303992"/>
    <lineage>
        <taxon>Bacteria</taxon>
        <taxon>Bacillati</taxon>
        <taxon>Bacillota</taxon>
        <taxon>Bacilli</taxon>
        <taxon>Bacillales</taxon>
        <taxon>Bacillaceae</taxon>
        <taxon>Peribacillus</taxon>
    </lineage>
</organism>
<dbReference type="PANTHER" id="PTHR30136:SF8">
    <property type="entry name" value="TRANSCRIPTIONAL REGULATORY PROTEIN"/>
    <property type="match status" value="1"/>
</dbReference>
<dbReference type="PANTHER" id="PTHR30136">
    <property type="entry name" value="HELIX-TURN-HELIX TRANSCRIPTIONAL REGULATOR, ICLR FAMILY"/>
    <property type="match status" value="1"/>
</dbReference>
<dbReference type="Gene3D" id="1.10.10.10">
    <property type="entry name" value="Winged helix-like DNA-binding domain superfamily/Winged helix DNA-binding domain"/>
    <property type="match status" value="1"/>
</dbReference>
<dbReference type="AlphaFoldDB" id="A0A372LRV5"/>
<evidence type="ECO:0000259" key="1">
    <source>
        <dbReference type="PROSITE" id="PS51077"/>
    </source>
</evidence>
<feature type="domain" description="HTH iclR-type" evidence="1">
    <location>
        <begin position="12"/>
        <end position="73"/>
    </location>
</feature>
<gene>
    <name evidence="2" type="ORF">D0469_06200</name>
</gene>
<protein>
    <submittedName>
        <fullName evidence="2">Transcriptional regulator</fullName>
    </submittedName>
</protein>
<dbReference type="Proteomes" id="UP000264541">
    <property type="component" value="Unassembled WGS sequence"/>
</dbReference>
<proteinExistence type="predicted"/>
<sequence length="104" mass="11609">MKTDIEMTAQGIQSLELGLSILKKIGKAEKPLSITEISDLCDISNSKLHRYLTSFCRTGFLKRDSSLQYSIGSDLITIGVNASKRYNIKDLAKPALIKLRDTFK</sequence>
<dbReference type="EMBL" id="QVTE01000015">
    <property type="protein sequence ID" value="RFU70522.1"/>
    <property type="molecule type" value="Genomic_DNA"/>
</dbReference>
<comment type="caution">
    <text evidence="2">The sequence shown here is derived from an EMBL/GenBank/DDBJ whole genome shotgun (WGS) entry which is preliminary data.</text>
</comment>
<keyword evidence="3" id="KW-1185">Reference proteome</keyword>
<dbReference type="InterPro" id="IPR036390">
    <property type="entry name" value="WH_DNA-bd_sf"/>
</dbReference>
<accession>A0A372LRV5</accession>
<evidence type="ECO:0000313" key="2">
    <source>
        <dbReference type="EMBL" id="RFU70522.1"/>
    </source>
</evidence>